<dbReference type="SUPFAM" id="SSF52096">
    <property type="entry name" value="ClpP/crotonase"/>
    <property type="match status" value="1"/>
</dbReference>
<dbReference type="PANTHER" id="PTHR43802:SF1">
    <property type="entry name" value="IP11341P-RELATED"/>
    <property type="match status" value="1"/>
</dbReference>
<name>A0A4V5ZNS2_9EURY</name>
<evidence type="ECO:0000256" key="2">
    <source>
        <dbReference type="RuleBase" id="RU003707"/>
    </source>
</evidence>
<dbReference type="CDD" id="cd06558">
    <property type="entry name" value="crotonase-like"/>
    <property type="match status" value="1"/>
</dbReference>
<accession>A0A4V5ZNS2</accession>
<comment type="similarity">
    <text evidence="1 2">Belongs to the enoyl-CoA hydratase/isomerase family.</text>
</comment>
<dbReference type="AlphaFoldDB" id="A0A4V5ZNS2"/>
<dbReference type="InterPro" id="IPR001753">
    <property type="entry name" value="Enoyl-CoA_hydra/iso"/>
</dbReference>
<evidence type="ECO:0000256" key="3">
    <source>
        <dbReference type="SAM" id="MobiDB-lite"/>
    </source>
</evidence>
<dbReference type="PROSITE" id="PS00166">
    <property type="entry name" value="ENOYL_COA_HYDRATASE"/>
    <property type="match status" value="1"/>
</dbReference>
<dbReference type="Pfam" id="PF00378">
    <property type="entry name" value="ECH_1"/>
    <property type="match status" value="1"/>
</dbReference>
<organism evidence="4 5">
    <name type="scientific">Natronomonas salsuginis</name>
    <dbReference type="NCBI Taxonomy" id="2217661"/>
    <lineage>
        <taxon>Archaea</taxon>
        <taxon>Methanobacteriati</taxon>
        <taxon>Methanobacteriota</taxon>
        <taxon>Stenosarchaea group</taxon>
        <taxon>Halobacteria</taxon>
        <taxon>Halobacteriales</taxon>
        <taxon>Natronomonadaceae</taxon>
        <taxon>Natronomonas</taxon>
    </lineage>
</organism>
<protein>
    <submittedName>
        <fullName evidence="4">Enoyl-CoA hydratase/isomerase family protein</fullName>
    </submittedName>
</protein>
<comment type="caution">
    <text evidence="4">The sequence shown here is derived from an EMBL/GenBank/DDBJ whole genome shotgun (WGS) entry which is preliminary data.</text>
</comment>
<feature type="compositionally biased region" description="Polar residues" evidence="3">
    <location>
        <begin position="9"/>
        <end position="21"/>
    </location>
</feature>
<keyword evidence="4" id="KW-0413">Isomerase</keyword>
<dbReference type="Proteomes" id="UP000308037">
    <property type="component" value="Unassembled WGS sequence"/>
</dbReference>
<dbReference type="InterPro" id="IPR018376">
    <property type="entry name" value="Enoyl-CoA_hyd/isom_CS"/>
</dbReference>
<proteinExistence type="inferred from homology"/>
<gene>
    <name evidence="4" type="ORF">DM868_07035</name>
</gene>
<dbReference type="PANTHER" id="PTHR43802">
    <property type="entry name" value="ENOYL-COA HYDRATASE"/>
    <property type="match status" value="1"/>
</dbReference>
<feature type="region of interest" description="Disordered" evidence="3">
    <location>
        <begin position="1"/>
        <end position="21"/>
    </location>
</feature>
<keyword evidence="5" id="KW-1185">Reference proteome</keyword>
<evidence type="ECO:0000313" key="4">
    <source>
        <dbReference type="EMBL" id="TKR26243.1"/>
    </source>
</evidence>
<dbReference type="InterPro" id="IPR029045">
    <property type="entry name" value="ClpP/crotonase-like_dom_sf"/>
</dbReference>
<evidence type="ECO:0000313" key="5">
    <source>
        <dbReference type="Proteomes" id="UP000308037"/>
    </source>
</evidence>
<reference evidence="4 5" key="1">
    <citation type="submission" date="2019-04" db="EMBL/GenBank/DDBJ databases">
        <title>Natronomonas sp. F20-122 a newhaloarchaeon isolated from a saline saltern of Isla Bacuta, Huelva, Spain.</title>
        <authorList>
            <person name="Duran-Viseras A."/>
            <person name="Sanchez-Porro C."/>
            <person name="Ventosa A."/>
        </authorList>
    </citation>
    <scope>NUCLEOTIDE SEQUENCE [LARGE SCALE GENOMIC DNA]</scope>
    <source>
        <strain evidence="4 5">F20-122</strain>
    </source>
</reference>
<evidence type="ECO:0000256" key="1">
    <source>
        <dbReference type="ARBA" id="ARBA00005254"/>
    </source>
</evidence>
<dbReference type="GO" id="GO:0016853">
    <property type="term" value="F:isomerase activity"/>
    <property type="evidence" value="ECO:0007669"/>
    <property type="project" value="UniProtKB-KW"/>
</dbReference>
<sequence>MTPVPGFASDSSYGSESLTYPSRCSSNVIPRSCRWSWFSRNHSFASVMTAVRRGDICVVRSFGRVDPRSDTGRNTEVGATATVAMASDNVLVDRTDGRVDITLNRPEKSNAMTGGMYVRLGEIFEELADEDVSVVTIRGTGGNFSAGVDMSDVPEWAEMNPLDVRDLLEPVHEALRTIEAFDGPVVAALEGHVLGGGLELAVACDIRIADTTAQFGLPESTMGLAMDLGGAQKLPGMIGEGMTKYLIMTGEPIDADRAHEVGLVEELHEPGAFDDAVDDLAATLASKPAYIHGLAKRQVHSVRPPNLDESMSQAIHHAIAAYQEPETQRRVAEFFE</sequence>
<dbReference type="Gene3D" id="3.90.226.10">
    <property type="entry name" value="2-enoyl-CoA Hydratase, Chain A, domain 1"/>
    <property type="match status" value="1"/>
</dbReference>
<dbReference type="EMBL" id="QKNX01000002">
    <property type="protein sequence ID" value="TKR26243.1"/>
    <property type="molecule type" value="Genomic_DNA"/>
</dbReference>